<reference evidence="6" key="1">
    <citation type="journal article" date="2020" name="bioRxiv">
        <title>Whole genome comparisons of ergot fungi reveals the divergence and evolution of species within the genus Claviceps are the result of varying mechanisms driving genome evolution and host range expansion.</title>
        <authorList>
            <person name="Wyka S.A."/>
            <person name="Mondo S.J."/>
            <person name="Liu M."/>
            <person name="Dettman J."/>
            <person name="Nalam V."/>
            <person name="Broders K.D."/>
        </authorList>
    </citation>
    <scope>NUCLEOTIDE SEQUENCE</scope>
    <source>
        <strain evidence="6">CCC 489</strain>
    </source>
</reference>
<dbReference type="PANTHER" id="PTHR10540">
    <property type="entry name" value="EUKARYOTIC TRANSLATION INITIATION FACTOR 3 SUBUNIT F-RELATED"/>
    <property type="match status" value="1"/>
</dbReference>
<dbReference type="InterPro" id="IPR033859">
    <property type="entry name" value="MPN_CSN6"/>
</dbReference>
<keyword evidence="7" id="KW-1185">Reference proteome</keyword>
<keyword evidence="2" id="KW-0963">Cytoplasm</keyword>
<evidence type="ECO:0000313" key="6">
    <source>
        <dbReference type="EMBL" id="KAG5922140.1"/>
    </source>
</evidence>
<sequence length="426" mass="46979">MEIDTAAPESQSPQSLLSSQSKSSQLQIVVHPVVLFGLSDHVSRHFIRQQDGPVVGAILGQQTGREITMEHTFECHLRKAPEVDGGYLLDHQRFTSRLEQMITVHKDRNLDFVGWYTLVPPAGPQSINLPIHKQILDNWNDSAIILGFHCSEAGAKAAAGKAPATMYETIYEVDGRKPGEQDGEDKTMQDGEEATLQLRFRQVPYSIETDETELISMNYVAAGSGTATSSSAGAKEDRSLQGKGKGKRRLGEPEGDEPEGQAIDDGAVELTREEDEMIAALTTKANALKMLHSRIRLLITYLECLPSSFVDGQTGSPTTQDTETTTTQTTPSHPILRQIRALVNRLNLVVPANKKDFEAEMEREANNVNLINLMNNIMQSMSDARQVGRNFSIVDSRRWTLKNSDIRDPGVLASPSSFNIRVQGVI</sequence>
<dbReference type="GO" id="GO:0008237">
    <property type="term" value="F:metallopeptidase activity"/>
    <property type="evidence" value="ECO:0007669"/>
    <property type="project" value="InterPro"/>
</dbReference>
<proteinExistence type="inferred from homology"/>
<evidence type="ECO:0000256" key="1">
    <source>
        <dbReference type="ARBA" id="ARBA00010893"/>
    </source>
</evidence>
<dbReference type="AlphaFoldDB" id="A0A8K0J3J8"/>
<dbReference type="Gene3D" id="3.40.140.10">
    <property type="entry name" value="Cytidine Deaminase, domain 2"/>
    <property type="match status" value="1"/>
</dbReference>
<feature type="compositionally biased region" description="Low complexity" evidence="3">
    <location>
        <begin position="313"/>
        <end position="330"/>
    </location>
</feature>
<dbReference type="GO" id="GO:0008180">
    <property type="term" value="C:COP9 signalosome"/>
    <property type="evidence" value="ECO:0007669"/>
    <property type="project" value="UniProtKB-UniRule"/>
</dbReference>
<name>A0A8K0J3J8_9HYPO</name>
<feature type="domain" description="EIF3F/CSN6-like C-terminal" evidence="5">
    <location>
        <begin position="273"/>
        <end position="384"/>
    </location>
</feature>
<keyword evidence="2" id="KW-0736">Signalosome</keyword>
<comment type="function">
    <text evidence="2">Component of the COP9 signalosome complex (CSN), a complex involved in various cellular and developmental processes.</text>
</comment>
<keyword evidence="2" id="KW-0539">Nucleus</keyword>
<dbReference type="GO" id="GO:0005737">
    <property type="term" value="C:cytoplasm"/>
    <property type="evidence" value="ECO:0007669"/>
    <property type="project" value="UniProtKB-SubCell"/>
</dbReference>
<dbReference type="EMBL" id="SRPY01000532">
    <property type="protein sequence ID" value="KAG5922140.1"/>
    <property type="molecule type" value="Genomic_DNA"/>
</dbReference>
<evidence type="ECO:0000313" key="7">
    <source>
        <dbReference type="Proteomes" id="UP000811619"/>
    </source>
</evidence>
<feature type="region of interest" description="Disordered" evidence="3">
    <location>
        <begin position="225"/>
        <end position="264"/>
    </location>
</feature>
<accession>A0A8K0J3J8</accession>
<dbReference type="OrthoDB" id="1378at2759"/>
<evidence type="ECO:0000256" key="2">
    <source>
        <dbReference type="RuleBase" id="RU367006"/>
    </source>
</evidence>
<dbReference type="Pfam" id="PF01398">
    <property type="entry name" value="JAB"/>
    <property type="match status" value="1"/>
</dbReference>
<feature type="region of interest" description="Disordered" evidence="3">
    <location>
        <begin position="312"/>
        <end position="332"/>
    </location>
</feature>
<organism evidence="6 7">
    <name type="scientific">Claviceps africana</name>
    <dbReference type="NCBI Taxonomy" id="83212"/>
    <lineage>
        <taxon>Eukaryota</taxon>
        <taxon>Fungi</taxon>
        <taxon>Dikarya</taxon>
        <taxon>Ascomycota</taxon>
        <taxon>Pezizomycotina</taxon>
        <taxon>Sordariomycetes</taxon>
        <taxon>Hypocreomycetidae</taxon>
        <taxon>Hypocreales</taxon>
        <taxon>Clavicipitaceae</taxon>
        <taxon>Claviceps</taxon>
    </lineage>
</organism>
<evidence type="ECO:0000259" key="4">
    <source>
        <dbReference type="Pfam" id="PF01398"/>
    </source>
</evidence>
<evidence type="ECO:0000259" key="5">
    <source>
        <dbReference type="Pfam" id="PF13012"/>
    </source>
</evidence>
<dbReference type="GO" id="GO:0000338">
    <property type="term" value="P:protein deneddylation"/>
    <property type="evidence" value="ECO:0007669"/>
    <property type="project" value="InterPro"/>
</dbReference>
<dbReference type="Proteomes" id="UP000811619">
    <property type="component" value="Unassembled WGS sequence"/>
</dbReference>
<comment type="similarity">
    <text evidence="1 2">Belongs to the peptidase M67A family. CSN6 subfamily.</text>
</comment>
<dbReference type="PANTHER" id="PTHR10540:SF8">
    <property type="entry name" value="COP9 SIGNALOSOME COMPLEX SUBUNIT 6"/>
    <property type="match status" value="1"/>
</dbReference>
<comment type="caution">
    <text evidence="6">The sequence shown here is derived from an EMBL/GenBank/DDBJ whole genome shotgun (WGS) entry which is preliminary data.</text>
</comment>
<gene>
    <name evidence="6" type="ORF">E4U42_005589</name>
</gene>
<dbReference type="Pfam" id="PF13012">
    <property type="entry name" value="MitMem_reg"/>
    <property type="match status" value="1"/>
</dbReference>
<dbReference type="CDD" id="cd08063">
    <property type="entry name" value="MPN_CSN6"/>
    <property type="match status" value="1"/>
</dbReference>
<dbReference type="InterPro" id="IPR024969">
    <property type="entry name" value="EIF3F/CSN6-like_C"/>
</dbReference>
<protein>
    <recommendedName>
        <fullName evidence="2">COP9 signalosome complex subunit 6</fullName>
    </recommendedName>
</protein>
<comment type="subcellular location">
    <subcellularLocation>
        <location evidence="2">Cytoplasm</location>
    </subcellularLocation>
    <subcellularLocation>
        <location evidence="2">Nucleus</location>
    </subcellularLocation>
</comment>
<dbReference type="InterPro" id="IPR000555">
    <property type="entry name" value="JAMM/MPN+_dom"/>
</dbReference>
<evidence type="ECO:0000256" key="3">
    <source>
        <dbReference type="SAM" id="MobiDB-lite"/>
    </source>
</evidence>
<feature type="domain" description="JAB1/MPN/MOV34 metalloenzyme" evidence="4">
    <location>
        <begin position="24"/>
        <end position="134"/>
    </location>
</feature>